<evidence type="ECO:0000313" key="2">
    <source>
        <dbReference type="EMBL" id="VDL93689.1"/>
    </source>
</evidence>
<accession>A0A183SSV6</accession>
<keyword evidence="3" id="KW-1185">Reference proteome</keyword>
<feature type="region of interest" description="Disordered" evidence="1">
    <location>
        <begin position="60"/>
        <end position="101"/>
    </location>
</feature>
<dbReference type="EMBL" id="UYSU01034083">
    <property type="protein sequence ID" value="VDL93689.1"/>
    <property type="molecule type" value="Genomic_DNA"/>
</dbReference>
<feature type="compositionally biased region" description="Polar residues" evidence="1">
    <location>
        <begin position="78"/>
        <end position="91"/>
    </location>
</feature>
<dbReference type="OrthoDB" id="27187at2759"/>
<organism evidence="4">
    <name type="scientific">Schistocephalus solidus</name>
    <name type="common">Tapeworm</name>
    <dbReference type="NCBI Taxonomy" id="70667"/>
    <lineage>
        <taxon>Eukaryota</taxon>
        <taxon>Metazoa</taxon>
        <taxon>Spiralia</taxon>
        <taxon>Lophotrochozoa</taxon>
        <taxon>Platyhelminthes</taxon>
        <taxon>Cestoda</taxon>
        <taxon>Eucestoda</taxon>
        <taxon>Diphyllobothriidea</taxon>
        <taxon>Diphyllobothriidae</taxon>
        <taxon>Schistocephalus</taxon>
    </lineage>
</organism>
<dbReference type="AlphaFoldDB" id="A0A183SSV6"/>
<reference evidence="2 3" key="2">
    <citation type="submission" date="2018-11" db="EMBL/GenBank/DDBJ databases">
        <authorList>
            <consortium name="Pathogen Informatics"/>
        </authorList>
    </citation>
    <scope>NUCLEOTIDE SEQUENCE [LARGE SCALE GENOMIC DNA]</scope>
    <source>
        <strain evidence="2 3">NST_G2</strain>
    </source>
</reference>
<evidence type="ECO:0000313" key="3">
    <source>
        <dbReference type="Proteomes" id="UP000275846"/>
    </source>
</evidence>
<evidence type="ECO:0000313" key="4">
    <source>
        <dbReference type="WBParaSite" id="SSLN_0000756701-mRNA-1"/>
    </source>
</evidence>
<dbReference type="PANTHER" id="PTHR21301:SF11">
    <property type="entry name" value="GIY-YIG DOMAIN-CONTAINING PROTEIN"/>
    <property type="match status" value="1"/>
</dbReference>
<proteinExistence type="predicted"/>
<dbReference type="WBParaSite" id="SSLN_0000756701-mRNA-1">
    <property type="protein sequence ID" value="SSLN_0000756701-mRNA-1"/>
    <property type="gene ID" value="SSLN_0000756701"/>
</dbReference>
<reference evidence="4" key="1">
    <citation type="submission" date="2016-06" db="UniProtKB">
        <authorList>
            <consortium name="WormBaseParasite"/>
        </authorList>
    </citation>
    <scope>IDENTIFICATION</scope>
</reference>
<dbReference type="STRING" id="70667.A0A183SSV6"/>
<dbReference type="PANTHER" id="PTHR21301">
    <property type="entry name" value="REVERSE TRANSCRIPTASE"/>
    <property type="match status" value="1"/>
</dbReference>
<dbReference type="Proteomes" id="UP000275846">
    <property type="component" value="Unassembled WGS sequence"/>
</dbReference>
<name>A0A183SSV6_SCHSO</name>
<protein>
    <submittedName>
        <fullName evidence="4">Reverse transcriptase domain-containing protein</fullName>
    </submittedName>
</protein>
<gene>
    <name evidence="2" type="ORF">SSLN_LOCUS7304</name>
</gene>
<sequence>MAVKWGRTGGGGDSHQHVLLVSPPDEEIIQQVLVPRLGDGVQIRVKKLFVPPALVIGGGRVDTDDNGELDSPKRQVETHQASVDALQQTSHGPYYRGSRKTRSRSVGEINLLLPCHPTESMILKWYLLQEQSCTKLAHDLTESGLLLVNFLTASGQLHFETCLSYTSKELMSLLSLGRQKRANRDADLSEKFRAPQTVQYPETEQTLVQNLSSKRLTETQKKVLRCGFGFNTTEADPSTFIASFESALCHTGFTDEAKDLLRHQVSSLFMSYQKTHSLVKEEQKALRELKTDAQISVTFYIYGENEGQLRAQDLIELMEHCLKTFFTFEGITYEQIRGTPMGSSFPGLIAEMVLQKLERRLFEEDEPKFWARFVDNTFIIIEQHKIAHYEERLNSILPDLQFTMEEEVEVRLPLSGVLVCHQPDG</sequence>
<evidence type="ECO:0000256" key="1">
    <source>
        <dbReference type="SAM" id="MobiDB-lite"/>
    </source>
</evidence>